<evidence type="ECO:0000313" key="2">
    <source>
        <dbReference type="Proteomes" id="UP000236248"/>
    </source>
</evidence>
<dbReference type="SUPFAM" id="SSF50199">
    <property type="entry name" value="Staphylococcal nuclease"/>
    <property type="match status" value="1"/>
</dbReference>
<dbReference type="EMBL" id="LT981265">
    <property type="protein sequence ID" value="SPC34604.1"/>
    <property type="molecule type" value="Genomic_DNA"/>
</dbReference>
<keyword evidence="2" id="KW-1185">Reference proteome</keyword>
<dbReference type="AlphaFoldDB" id="A0A2K5ASM1"/>
<evidence type="ECO:0000313" key="1">
    <source>
        <dbReference type="EMBL" id="SPC34604.1"/>
    </source>
</evidence>
<gene>
    <name evidence="1" type="ORF">NCAV_1438</name>
</gene>
<dbReference type="RefSeq" id="WP_148695253.1">
    <property type="nucleotide sequence ID" value="NZ_LT981265.1"/>
</dbReference>
<protein>
    <submittedName>
        <fullName evidence="1">Putative nuclease</fullName>
    </submittedName>
</protein>
<name>A0A2K5ASM1_9ARCH</name>
<sequence length="367" mass="41337">MHNKRVKAPSMVSIVSIHPLLMLFMLLPLLLLLLLQSPSLLQEGSSMSMNTYDLIILEHHHPNAEYARISVVDGDTVRLLDKKENLRLVGYNAYELREPLGSDAKAYLQSLCSDGNAYILIDPLEPRDRYGRMLGYLWCNVKIDGYTAWVSVQRAFLESNLIKNELYIKPDLYPYWVWRESKEIRFEGYSSKMVGKVTVVGSDGVKVYENITSVNLAAGVYRVCLAPTLDPCILVNTLDDADAIVYIDVDDLTNYTGGSDVIHVRSVEGRRIAFIRAEIPSLYIGSIRVVTDDGFIAKAKVITDDGRILTSVVRDGSDKVRIDANTLLIKLYVVKKDSREVCIDGLSTYRMMLNGVSVDRPCIRFSR</sequence>
<dbReference type="InterPro" id="IPR035437">
    <property type="entry name" value="SNase_OB-fold_sf"/>
</dbReference>
<reference evidence="2" key="1">
    <citation type="submission" date="2018-01" db="EMBL/GenBank/DDBJ databases">
        <authorList>
            <person name="Kerou L M."/>
        </authorList>
    </citation>
    <scope>NUCLEOTIDE SEQUENCE [LARGE SCALE GENOMIC DNA]</scope>
    <source>
        <strain evidence="2">SCU2</strain>
    </source>
</reference>
<accession>A0A2K5ASM1</accession>
<dbReference type="Proteomes" id="UP000236248">
    <property type="component" value="Chromosome NCAV"/>
</dbReference>
<organism evidence="1 2">
    <name type="scientific">Candidatus Nitrosocaldus cavascurensis</name>
    <dbReference type="NCBI Taxonomy" id="2058097"/>
    <lineage>
        <taxon>Archaea</taxon>
        <taxon>Nitrososphaerota</taxon>
        <taxon>Nitrososphaeria</taxon>
        <taxon>Candidatus Nitrosocaldales</taxon>
        <taxon>Candidatus Nitrosocaldaceae</taxon>
        <taxon>Candidatus Nitrosocaldus</taxon>
    </lineage>
</organism>
<dbReference type="KEGG" id="ncv:NCAV_1438"/>
<dbReference type="Gene3D" id="2.40.50.90">
    <property type="match status" value="1"/>
</dbReference>
<proteinExistence type="predicted"/>
<dbReference type="GeneID" id="41595433"/>